<evidence type="ECO:0000313" key="3">
    <source>
        <dbReference type="EMBL" id="EGO19053.1"/>
    </source>
</evidence>
<keyword evidence="1" id="KW-0472">Membrane</keyword>
<dbReference type="RefSeq" id="XP_007324277.1">
    <property type="nucleotide sequence ID" value="XM_007324215.1"/>
</dbReference>
<accession>F8PCV4</accession>
<reference evidence="3" key="1">
    <citation type="submission" date="2011-04" db="EMBL/GenBank/DDBJ databases">
        <title>Evolution of plant cell wall degrading machinery underlies the functional diversity of forest fungi.</title>
        <authorList>
            <consortium name="US DOE Joint Genome Institute (JGI-PGF)"/>
            <person name="Eastwood D.C."/>
            <person name="Floudas D."/>
            <person name="Binder M."/>
            <person name="Majcherczyk A."/>
            <person name="Schneider P."/>
            <person name="Aerts A."/>
            <person name="Asiegbu F.O."/>
            <person name="Baker S.E."/>
            <person name="Barry K."/>
            <person name="Bendiksby M."/>
            <person name="Blumentritt M."/>
            <person name="Coutinho P.M."/>
            <person name="Cullen D."/>
            <person name="Cullen D."/>
            <person name="Gathman A."/>
            <person name="Goodell B."/>
            <person name="Henrissat B."/>
            <person name="Ihrmark K."/>
            <person name="Kauserud H."/>
            <person name="Kohler A."/>
            <person name="LaButti K."/>
            <person name="Lapidus A."/>
            <person name="Lavin J.L."/>
            <person name="Lee Y.-H."/>
            <person name="Lindquist E."/>
            <person name="Lilly W."/>
            <person name="Lucas S."/>
            <person name="Morin E."/>
            <person name="Murat C."/>
            <person name="Oguiza J.A."/>
            <person name="Park J."/>
            <person name="Pisabarro A.G."/>
            <person name="Riley R."/>
            <person name="Rosling A."/>
            <person name="Salamov A."/>
            <person name="Schmidt O."/>
            <person name="Schmutz J."/>
            <person name="Skrede I."/>
            <person name="Stenlid J."/>
            <person name="Wiebenga A."/>
            <person name="Xie X."/>
            <person name="Kues U."/>
            <person name="Hibbett D.S."/>
            <person name="Hoffmeister D."/>
            <person name="Hogberg N."/>
            <person name="Martin F."/>
            <person name="Grigoriev I.V."/>
            <person name="Watkinson S.C."/>
        </authorList>
    </citation>
    <scope>NUCLEOTIDE SEQUENCE</scope>
    <source>
        <strain evidence="3">S7.9</strain>
    </source>
</reference>
<dbReference type="KEGG" id="sla:SERLADRAFT_480220"/>
<proteinExistence type="predicted"/>
<feature type="transmembrane region" description="Helical" evidence="1">
    <location>
        <begin position="84"/>
        <end position="105"/>
    </location>
</feature>
<dbReference type="Proteomes" id="UP000008064">
    <property type="component" value="Unassembled WGS sequence"/>
</dbReference>
<keyword evidence="1" id="KW-0812">Transmembrane</keyword>
<feature type="transmembrane region" description="Helical" evidence="1">
    <location>
        <begin position="117"/>
        <end position="146"/>
    </location>
</feature>
<gene>
    <name evidence="3" type="ORF">SERLADRAFT_480220</name>
</gene>
<dbReference type="Pfam" id="PF20151">
    <property type="entry name" value="DUF6533"/>
    <property type="match status" value="1"/>
</dbReference>
<keyword evidence="1" id="KW-1133">Transmembrane helix</keyword>
<dbReference type="InterPro" id="IPR045340">
    <property type="entry name" value="DUF6533"/>
</dbReference>
<name>F8PCV4_SERL9</name>
<dbReference type="EMBL" id="GL945445">
    <property type="protein sequence ID" value="EGO19053.1"/>
    <property type="molecule type" value="Genomic_DNA"/>
</dbReference>
<protein>
    <recommendedName>
        <fullName evidence="2">DUF6533 domain-containing protein</fullName>
    </recommendedName>
</protein>
<feature type="transmembrane region" description="Helical" evidence="1">
    <location>
        <begin position="52"/>
        <end position="72"/>
    </location>
</feature>
<evidence type="ECO:0000259" key="2">
    <source>
        <dbReference type="Pfam" id="PF20151"/>
    </source>
</evidence>
<organism>
    <name type="scientific">Serpula lacrymans var. lacrymans (strain S7.9)</name>
    <name type="common">Dry rot fungus</name>
    <dbReference type="NCBI Taxonomy" id="578457"/>
    <lineage>
        <taxon>Eukaryota</taxon>
        <taxon>Fungi</taxon>
        <taxon>Dikarya</taxon>
        <taxon>Basidiomycota</taxon>
        <taxon>Agaricomycotina</taxon>
        <taxon>Agaricomycetes</taxon>
        <taxon>Agaricomycetidae</taxon>
        <taxon>Boletales</taxon>
        <taxon>Coniophorineae</taxon>
        <taxon>Serpulaceae</taxon>
        <taxon>Serpula</taxon>
    </lineage>
</organism>
<sequence length="309" mass="35903">MTSVSLTVVSNLQTVKYFKVAGAALLVSDYCLTFGCDIQFVRFTPWASPRIIFMFARYLPFIAVSADLYFSLAPHIDLDMCLPLYKTIAWLNILSILAAEGLLVLRTYVLWERNRRIFMILFVLYSILFISGCITPTVGTLSYSFISPPYPSMTGCYQATANRLEAVEFAGLAIFELSILGLNLCRRDFVRSFKSQLAHTLYQDNILYVISLFSEWPPLRLSGYLWTPLKPFLRQTLSYVFFRRNGTNYWTYYKESCIAYLHRGFGSICWEKIVRILHFLMEELTKHWRFLLYRLHSNDSMVEPLLSTL</sequence>
<evidence type="ECO:0000256" key="1">
    <source>
        <dbReference type="SAM" id="Phobius"/>
    </source>
</evidence>
<dbReference type="OrthoDB" id="2958007at2759"/>
<dbReference type="HOGENOM" id="CLU_900674_0_0_1"/>
<dbReference type="GeneID" id="18821487"/>
<feature type="domain" description="DUF6533" evidence="2">
    <location>
        <begin position="17"/>
        <end position="62"/>
    </location>
</feature>
<dbReference type="AlphaFoldDB" id="F8PCV4"/>